<protein>
    <submittedName>
        <fullName evidence="2">M48 family metallopeptidase</fullName>
    </submittedName>
</protein>
<name>A0A9D1MVN6_9FIRM</name>
<dbReference type="InterPro" id="IPR002725">
    <property type="entry name" value="YgjP-like_metallopeptidase"/>
</dbReference>
<accession>A0A9D1MVN6</accession>
<dbReference type="AlphaFoldDB" id="A0A9D1MVN6"/>
<reference evidence="2" key="2">
    <citation type="journal article" date="2021" name="PeerJ">
        <title>Extensive microbial diversity within the chicken gut microbiome revealed by metagenomics and culture.</title>
        <authorList>
            <person name="Gilroy R."/>
            <person name="Ravi A."/>
            <person name="Getino M."/>
            <person name="Pursley I."/>
            <person name="Horton D.L."/>
            <person name="Alikhan N.F."/>
            <person name="Baker D."/>
            <person name="Gharbi K."/>
            <person name="Hall N."/>
            <person name="Watson M."/>
            <person name="Adriaenssens E.M."/>
            <person name="Foster-Nyarko E."/>
            <person name="Jarju S."/>
            <person name="Secka A."/>
            <person name="Antonio M."/>
            <person name="Oren A."/>
            <person name="Chaudhuri R.R."/>
            <person name="La Ragione R."/>
            <person name="Hildebrand F."/>
            <person name="Pallen M.J."/>
        </authorList>
    </citation>
    <scope>NUCLEOTIDE SEQUENCE</scope>
    <source>
        <strain evidence="2">CHK176-6737</strain>
    </source>
</reference>
<evidence type="ECO:0000313" key="3">
    <source>
        <dbReference type="Proteomes" id="UP000824125"/>
    </source>
</evidence>
<dbReference type="Pfam" id="PF01863">
    <property type="entry name" value="YgjP-like"/>
    <property type="match status" value="1"/>
</dbReference>
<dbReference type="Proteomes" id="UP000824125">
    <property type="component" value="Unassembled WGS sequence"/>
</dbReference>
<dbReference type="PANTHER" id="PTHR30399:SF1">
    <property type="entry name" value="UTP PYROPHOSPHATASE"/>
    <property type="match status" value="1"/>
</dbReference>
<organism evidence="2 3">
    <name type="scientific">Candidatus Scybalenecus merdavium</name>
    <dbReference type="NCBI Taxonomy" id="2840939"/>
    <lineage>
        <taxon>Bacteria</taxon>
        <taxon>Bacillati</taxon>
        <taxon>Bacillota</taxon>
        <taxon>Clostridia</taxon>
        <taxon>Eubacteriales</taxon>
        <taxon>Oscillospiraceae</taxon>
        <taxon>Oscillospiraceae incertae sedis</taxon>
        <taxon>Candidatus Scybalenecus</taxon>
    </lineage>
</organism>
<comment type="caution">
    <text evidence="2">The sequence shown here is derived from an EMBL/GenBank/DDBJ whole genome shotgun (WGS) entry which is preliminary data.</text>
</comment>
<dbReference type="EMBL" id="DVNM01000030">
    <property type="protein sequence ID" value="HIU69417.1"/>
    <property type="molecule type" value="Genomic_DNA"/>
</dbReference>
<dbReference type="Gene3D" id="3.30.2010.10">
    <property type="entry name" value="Metalloproteases ('zincins'), catalytic domain"/>
    <property type="match status" value="1"/>
</dbReference>
<evidence type="ECO:0000313" key="2">
    <source>
        <dbReference type="EMBL" id="HIU69417.1"/>
    </source>
</evidence>
<sequence length="237" mass="27173">MQSVRINDPVAGEAEVIFKSIKNIYLAVLPPDGRLRVSAPFGTPVSVLLELLAEKRTWVLKQRAKWAQCPPQPQLQFVSGAPFSYFGQRYTLCVCSGSRFDLRLAGSTAYLTVKDGADPEKTAAFVMKWQRAALRGEIEKRLPLWEARTGLSCSTWQIKNMKTRWGTCNTGAKRLWFNLKLVQKPYVCLDYVLLHELAHLRYPDHGKAFWVFVQSFMPQYREIQKRLNTPEQAYAEN</sequence>
<proteinExistence type="predicted"/>
<gene>
    <name evidence="2" type="ORF">IAD23_05595</name>
</gene>
<dbReference type="CDD" id="cd07344">
    <property type="entry name" value="M48_yhfN_like"/>
    <property type="match status" value="1"/>
</dbReference>
<evidence type="ECO:0000259" key="1">
    <source>
        <dbReference type="Pfam" id="PF01863"/>
    </source>
</evidence>
<reference evidence="2" key="1">
    <citation type="submission" date="2020-10" db="EMBL/GenBank/DDBJ databases">
        <authorList>
            <person name="Gilroy R."/>
        </authorList>
    </citation>
    <scope>NUCLEOTIDE SEQUENCE</scope>
    <source>
        <strain evidence="2">CHK176-6737</strain>
    </source>
</reference>
<dbReference type="InterPro" id="IPR053136">
    <property type="entry name" value="UTP_pyrophosphatase-like"/>
</dbReference>
<feature type="domain" description="YgjP-like metallopeptidase" evidence="1">
    <location>
        <begin position="24"/>
        <end position="228"/>
    </location>
</feature>
<dbReference type="PANTHER" id="PTHR30399">
    <property type="entry name" value="UNCHARACTERIZED PROTEIN YGJP"/>
    <property type="match status" value="1"/>
</dbReference>